<keyword evidence="2" id="KW-1185">Reference proteome</keyword>
<accession>A0A4Y2EW70</accession>
<evidence type="ECO:0000313" key="2">
    <source>
        <dbReference type="Proteomes" id="UP000499080"/>
    </source>
</evidence>
<comment type="caution">
    <text evidence="1">The sequence shown here is derived from an EMBL/GenBank/DDBJ whole genome shotgun (WGS) entry which is preliminary data.</text>
</comment>
<dbReference type="AlphaFoldDB" id="A0A4Y2EW70"/>
<organism evidence="1 2">
    <name type="scientific">Araneus ventricosus</name>
    <name type="common">Orbweaver spider</name>
    <name type="synonym">Epeira ventricosa</name>
    <dbReference type="NCBI Taxonomy" id="182803"/>
    <lineage>
        <taxon>Eukaryota</taxon>
        <taxon>Metazoa</taxon>
        <taxon>Ecdysozoa</taxon>
        <taxon>Arthropoda</taxon>
        <taxon>Chelicerata</taxon>
        <taxon>Arachnida</taxon>
        <taxon>Araneae</taxon>
        <taxon>Araneomorphae</taxon>
        <taxon>Entelegynae</taxon>
        <taxon>Araneoidea</taxon>
        <taxon>Araneidae</taxon>
        <taxon>Araneus</taxon>
    </lineage>
</organism>
<dbReference type="EMBL" id="BGPR01000703">
    <property type="protein sequence ID" value="GBM32266.1"/>
    <property type="molecule type" value="Genomic_DNA"/>
</dbReference>
<gene>
    <name evidence="1" type="ORF">AVEN_275034_1</name>
</gene>
<dbReference type="Proteomes" id="UP000499080">
    <property type="component" value="Unassembled WGS sequence"/>
</dbReference>
<reference evidence="1 2" key="1">
    <citation type="journal article" date="2019" name="Sci. Rep.">
        <title>Orb-weaving spider Araneus ventricosus genome elucidates the spidroin gene catalogue.</title>
        <authorList>
            <person name="Kono N."/>
            <person name="Nakamura H."/>
            <person name="Ohtoshi R."/>
            <person name="Moran D.A.P."/>
            <person name="Shinohara A."/>
            <person name="Yoshida Y."/>
            <person name="Fujiwara M."/>
            <person name="Mori M."/>
            <person name="Tomita M."/>
            <person name="Arakawa K."/>
        </authorList>
    </citation>
    <scope>NUCLEOTIDE SEQUENCE [LARGE SCALE GENOMIC DNA]</scope>
</reference>
<name>A0A4Y2EW70_ARAVE</name>
<sequence length="122" mass="13574">MKLCVLNIEIANLCHVLVEILSLEDCLSVSVHVNTTQKLIELDGRNLEHVFFLQNSGSVTNFGPTPVDPKQMCLGSTIRRSVYSYVCERDNSTKPDKRNLVSGFIYTTKCGFVLNFGSSLSN</sequence>
<evidence type="ECO:0000313" key="1">
    <source>
        <dbReference type="EMBL" id="GBM32266.1"/>
    </source>
</evidence>
<proteinExistence type="predicted"/>
<protein>
    <submittedName>
        <fullName evidence="1">Uncharacterized protein</fullName>
    </submittedName>
</protein>